<keyword evidence="5" id="KW-0378">Hydrolase</keyword>
<evidence type="ECO:0000256" key="5">
    <source>
        <dbReference type="ARBA" id="ARBA00022801"/>
    </source>
</evidence>
<comment type="similarity">
    <text evidence="2">Belongs to the glycosyl hydrolase 29 family.</text>
</comment>
<dbReference type="EC" id="3.2.1.51" evidence="3"/>
<accession>A0ABT8WL57</accession>
<dbReference type="Pfam" id="PF16757">
    <property type="entry name" value="Fucosidase_C"/>
    <property type="match status" value="1"/>
</dbReference>
<dbReference type="Pfam" id="PF13472">
    <property type="entry name" value="Lipase_GDSL_2"/>
    <property type="match status" value="1"/>
</dbReference>
<proteinExistence type="inferred from homology"/>
<gene>
    <name evidence="11" type="ORF">Q4Q40_05800</name>
</gene>
<evidence type="ECO:0000256" key="1">
    <source>
        <dbReference type="ARBA" id="ARBA00004071"/>
    </source>
</evidence>
<evidence type="ECO:0000259" key="9">
    <source>
        <dbReference type="Pfam" id="PF13472"/>
    </source>
</evidence>
<evidence type="ECO:0000256" key="2">
    <source>
        <dbReference type="ARBA" id="ARBA00007951"/>
    </source>
</evidence>
<dbReference type="PRINTS" id="PR00741">
    <property type="entry name" value="GLHYDRLASE29"/>
</dbReference>
<comment type="caution">
    <text evidence="11">The sequence shown here is derived from an EMBL/GenBank/DDBJ whole genome shotgun (WGS) entry which is preliminary data.</text>
</comment>
<dbReference type="SMART" id="SM00812">
    <property type="entry name" value="Alpha_L_fucos"/>
    <property type="match status" value="1"/>
</dbReference>
<dbReference type="RefSeq" id="WP_303300805.1">
    <property type="nucleotide sequence ID" value="NZ_BAABDA010000051.1"/>
</dbReference>
<organism evidence="11 12">
    <name type="scientific">Flavivirga jejuensis</name>
    <dbReference type="NCBI Taxonomy" id="870487"/>
    <lineage>
        <taxon>Bacteria</taxon>
        <taxon>Pseudomonadati</taxon>
        <taxon>Bacteroidota</taxon>
        <taxon>Flavobacteriia</taxon>
        <taxon>Flavobacteriales</taxon>
        <taxon>Flavobacteriaceae</taxon>
        <taxon>Flavivirga</taxon>
    </lineage>
</organism>
<dbReference type="InterPro" id="IPR057739">
    <property type="entry name" value="Glyco_hydro_29_N"/>
</dbReference>
<feature type="domain" description="Alpha-L-fucosidase C-terminal" evidence="10">
    <location>
        <begin position="383"/>
        <end position="445"/>
    </location>
</feature>
<feature type="domain" description="SGNH hydrolase-type esterase" evidence="9">
    <location>
        <begin position="485"/>
        <end position="649"/>
    </location>
</feature>
<sequence>MKIKALQKLCLLLLAVLLSANIGYAQTDTKVKKLSDDDRMAWWRDSKFGMFIHWGVYSIPGGERDGKICGGGAEWIMDKLDYTIEEYEKFPAMFNPVKFNADEWVSMAKNAGMKYIVITSKHHDGFGLWDSKVSDYDIMDSSPFKRDIIKELSEACKKQGIIFCFYHSITDWHHPQAQGNLFPNYNAGQKDQTVVNPEFPKYYKNYLKPQVKELLTNYGDIGVVWFDGEWIGDYTTEMGKEFYDFIREIQPNTIVNNRVDKGRKGMDGMDTEGNFAGDFGTPEQEIPATGIDSDWESCMTMNGSWGYKPSDHNWKSSKKLIQNLVDIVSKGGNFLLNIGPDGLGQFPPESIERLEAMGTWTRVNGESVYGTKASPYARPDWGRYTKKEGVVYAHVFDWPTDGKLVINSDIKIKKASLLMDPKSKLKTTLVNGQLVINLPKQAPDANVSVIKIKLLSNDDWANLKRFKKANAKLKAPAKKENRVVFMGNSITQNWTREHGVFFKKNPSYINRGISGQTTSQMLLRFRQDVIDLKPKVVVICAGTNDLAGNGGPISADDIVKNICSMAELAKANNIKTVLASILPASSYSWSPSIKPADAIIAINKQIKAYAKANDLVYLDYYTSMVNETKGLKKELGRDTVHPNVKGYEIMGPLAKEAIKIALKKK</sequence>
<dbReference type="SUPFAM" id="SSF51445">
    <property type="entry name" value="(Trans)glycosidases"/>
    <property type="match status" value="1"/>
</dbReference>
<evidence type="ECO:0000259" key="10">
    <source>
        <dbReference type="Pfam" id="PF16757"/>
    </source>
</evidence>
<feature type="domain" description="Glycoside hydrolase family 29 N-terminal" evidence="8">
    <location>
        <begin position="29"/>
        <end position="366"/>
    </location>
</feature>
<dbReference type="EMBL" id="JAUOEL010000002">
    <property type="protein sequence ID" value="MDO5973691.1"/>
    <property type="molecule type" value="Genomic_DNA"/>
</dbReference>
<dbReference type="CDD" id="cd04501">
    <property type="entry name" value="SGNH_hydrolase_like_4"/>
    <property type="match status" value="1"/>
</dbReference>
<dbReference type="PANTHER" id="PTHR10030">
    <property type="entry name" value="ALPHA-L-FUCOSIDASE"/>
    <property type="match status" value="1"/>
</dbReference>
<dbReference type="Proteomes" id="UP001176806">
    <property type="component" value="Unassembled WGS sequence"/>
</dbReference>
<comment type="function">
    <text evidence="1">Alpha-L-fucosidase is responsible for hydrolyzing the alpha-1,6-linked fucose joined to the reducing-end N-acetylglucosamine of the carbohydrate moieties of glycoproteins.</text>
</comment>
<evidence type="ECO:0000259" key="8">
    <source>
        <dbReference type="Pfam" id="PF01120"/>
    </source>
</evidence>
<evidence type="ECO:0000313" key="11">
    <source>
        <dbReference type="EMBL" id="MDO5973691.1"/>
    </source>
</evidence>
<evidence type="ECO:0000256" key="3">
    <source>
        <dbReference type="ARBA" id="ARBA00012662"/>
    </source>
</evidence>
<dbReference type="InterPro" id="IPR000933">
    <property type="entry name" value="Glyco_hydro_29"/>
</dbReference>
<dbReference type="Pfam" id="PF01120">
    <property type="entry name" value="Alpha_L_fucos"/>
    <property type="match status" value="1"/>
</dbReference>
<keyword evidence="12" id="KW-1185">Reference proteome</keyword>
<dbReference type="PANTHER" id="PTHR10030:SF37">
    <property type="entry name" value="ALPHA-L-FUCOSIDASE-RELATED"/>
    <property type="match status" value="1"/>
</dbReference>
<evidence type="ECO:0000313" key="12">
    <source>
        <dbReference type="Proteomes" id="UP001176806"/>
    </source>
</evidence>
<dbReference type="InterPro" id="IPR013830">
    <property type="entry name" value="SGNH_hydro"/>
</dbReference>
<dbReference type="InterPro" id="IPR031919">
    <property type="entry name" value="Fucosidase_C"/>
</dbReference>
<feature type="signal peptide" evidence="7">
    <location>
        <begin position="1"/>
        <end position="25"/>
    </location>
</feature>
<dbReference type="Gene3D" id="2.60.40.1180">
    <property type="entry name" value="Golgi alpha-mannosidase II"/>
    <property type="match status" value="1"/>
</dbReference>
<evidence type="ECO:0000256" key="7">
    <source>
        <dbReference type="SAM" id="SignalP"/>
    </source>
</evidence>
<dbReference type="Gene3D" id="3.40.50.1110">
    <property type="entry name" value="SGNH hydrolase"/>
    <property type="match status" value="1"/>
</dbReference>
<dbReference type="InterPro" id="IPR016286">
    <property type="entry name" value="FUC_metazoa-typ"/>
</dbReference>
<dbReference type="InterPro" id="IPR013780">
    <property type="entry name" value="Glyco_hydro_b"/>
</dbReference>
<dbReference type="InterPro" id="IPR017853">
    <property type="entry name" value="GH"/>
</dbReference>
<feature type="chain" id="PRO_5046705946" description="alpha-L-fucosidase" evidence="7">
    <location>
        <begin position="26"/>
        <end position="665"/>
    </location>
</feature>
<reference evidence="11" key="1">
    <citation type="submission" date="2023-07" db="EMBL/GenBank/DDBJ databases">
        <title>Two novel species in the genus Flavivirga.</title>
        <authorList>
            <person name="Kwon K."/>
        </authorList>
    </citation>
    <scope>NUCLEOTIDE SEQUENCE</scope>
    <source>
        <strain evidence="11">KACC 14158</strain>
    </source>
</reference>
<evidence type="ECO:0000256" key="4">
    <source>
        <dbReference type="ARBA" id="ARBA00022729"/>
    </source>
</evidence>
<protein>
    <recommendedName>
        <fullName evidence="3">alpha-L-fucosidase</fullName>
        <ecNumber evidence="3">3.2.1.51</ecNumber>
    </recommendedName>
</protein>
<evidence type="ECO:0000256" key="6">
    <source>
        <dbReference type="ARBA" id="ARBA00023295"/>
    </source>
</evidence>
<dbReference type="InterPro" id="IPR036514">
    <property type="entry name" value="SGNH_hydro_sf"/>
</dbReference>
<name>A0ABT8WL57_9FLAO</name>
<keyword evidence="6" id="KW-0326">Glycosidase</keyword>
<keyword evidence="4 7" id="KW-0732">Signal</keyword>
<dbReference type="SUPFAM" id="SSF52266">
    <property type="entry name" value="SGNH hydrolase"/>
    <property type="match status" value="1"/>
</dbReference>
<dbReference type="Gene3D" id="3.20.20.80">
    <property type="entry name" value="Glycosidases"/>
    <property type="match status" value="1"/>
</dbReference>